<dbReference type="InterPro" id="IPR001387">
    <property type="entry name" value="Cro/C1-type_HTH"/>
</dbReference>
<proteinExistence type="predicted"/>
<protein>
    <submittedName>
        <fullName evidence="1">Uncharacterized protein</fullName>
    </submittedName>
</protein>
<organism evidence="1 2">
    <name type="scientific">Allosphingosinicella deserti</name>
    <dbReference type="NCBI Taxonomy" id="2116704"/>
    <lineage>
        <taxon>Bacteria</taxon>
        <taxon>Pseudomonadati</taxon>
        <taxon>Pseudomonadota</taxon>
        <taxon>Alphaproteobacteria</taxon>
        <taxon>Sphingomonadales</taxon>
        <taxon>Sphingomonadaceae</taxon>
        <taxon>Allosphingosinicella</taxon>
    </lineage>
</organism>
<dbReference type="CDD" id="cd00093">
    <property type="entry name" value="HTH_XRE"/>
    <property type="match status" value="1"/>
</dbReference>
<evidence type="ECO:0000313" key="1">
    <source>
        <dbReference type="EMBL" id="PSJ40526.1"/>
    </source>
</evidence>
<dbReference type="GO" id="GO:0003677">
    <property type="term" value="F:DNA binding"/>
    <property type="evidence" value="ECO:0007669"/>
    <property type="project" value="InterPro"/>
</dbReference>
<name>A0A2P7QRC3_9SPHN</name>
<keyword evidence="2" id="KW-1185">Reference proteome</keyword>
<evidence type="ECO:0000313" key="2">
    <source>
        <dbReference type="Proteomes" id="UP000241167"/>
    </source>
</evidence>
<gene>
    <name evidence="1" type="ORF">C7I55_09340</name>
</gene>
<dbReference type="AlphaFoldDB" id="A0A2P7QRC3"/>
<dbReference type="Proteomes" id="UP000241167">
    <property type="component" value="Unassembled WGS sequence"/>
</dbReference>
<dbReference type="SUPFAM" id="SSF47413">
    <property type="entry name" value="lambda repressor-like DNA-binding domains"/>
    <property type="match status" value="1"/>
</dbReference>
<accession>A0A2P7QRC3</accession>
<dbReference type="InterPro" id="IPR010982">
    <property type="entry name" value="Lambda_DNA-bd_dom_sf"/>
</dbReference>
<reference evidence="1 2" key="1">
    <citation type="submission" date="2018-03" db="EMBL/GenBank/DDBJ databases">
        <title>The draft genome of Sphingosinicella sp. GL-C-18.</title>
        <authorList>
            <person name="Liu L."/>
            <person name="Li L."/>
            <person name="Liang L."/>
            <person name="Zhang X."/>
            <person name="Wang T."/>
        </authorList>
    </citation>
    <scope>NUCLEOTIDE SEQUENCE [LARGE SCALE GENOMIC DNA]</scope>
    <source>
        <strain evidence="1 2">GL-C-18</strain>
    </source>
</reference>
<dbReference type="EMBL" id="PXYI01000003">
    <property type="protein sequence ID" value="PSJ40526.1"/>
    <property type="molecule type" value="Genomic_DNA"/>
</dbReference>
<sequence>MHDDFAEKLRLALDALSMSRGRFAAELGVDKSLVGRWASGAVIPSAANRERITHLLASKRPGFSLLDWKREISDFAMLFGASAQKVVERADDPFHASLLQIVQPSIDANVGAYEGFWRTTHASLFEQGRFCQQYGIIRRASSGVLDFEGGADGIRYRGAMFPVAGQLFCIGGENVRHLPSFMIFNVMAVPKISFMDGLVLTANSPLRIPTAYPVICERIADLSGDRARDEAYMAELMRRPEAMEDSSLLPPVMREHLLRGVDSDTAKGIGGMMLTASLSPQLGEIIALSQRQI</sequence>
<comment type="caution">
    <text evidence="1">The sequence shown here is derived from an EMBL/GenBank/DDBJ whole genome shotgun (WGS) entry which is preliminary data.</text>
</comment>